<sequence length="304" mass="32081">MFKLPLPATITDDLQAVDRIVRERTASRSGVIGVAEPTILRPDAMRPRAALVLLAAHLGEYQLERTIHAAAAVELIYAATRTHNDLIDAAERRRGQARQGDWGHGLSLMVGDYLFALAAGEMALSPDPRVISSYSQAVMRICESELAPIPGLRPLEVAQAAYFAHTGSSAAALYAAACQAGAACGGLAGDQVAALAQYGHELGVALRISTEIHDFTTPTEAGASLRRGVVSLPLILAAQHGDGERLEAALNTPDSDHAWAVAEVRQYGLVPAQAEVQARLAAARAALVGLPEHPARMVLESVEV</sequence>
<reference evidence="7 8" key="1">
    <citation type="journal article" date="2011" name="J. Bacteriol.">
        <title>Draft genome sequence of the anoxygenic filamentous phototrophic bacterium Oscillochloris trichoides subsp. DG-6.</title>
        <authorList>
            <person name="Kuznetsov B.B."/>
            <person name="Ivanovsky R.N."/>
            <person name="Keppen O.I."/>
            <person name="Sukhacheva M.V."/>
            <person name="Bumazhkin B.K."/>
            <person name="Patutina E.O."/>
            <person name="Beletsky A.V."/>
            <person name="Mardanov A.V."/>
            <person name="Baslerov R.V."/>
            <person name="Panteleeva A.N."/>
            <person name="Kolganova T.V."/>
            <person name="Ravin N.V."/>
            <person name="Skryabin K.G."/>
        </authorList>
    </citation>
    <scope>NUCLEOTIDE SEQUENCE [LARGE SCALE GENOMIC DNA]</scope>
    <source>
        <strain evidence="7 8">DG-6</strain>
    </source>
</reference>
<dbReference type="PANTHER" id="PTHR12001">
    <property type="entry name" value="GERANYLGERANYL PYROPHOSPHATE SYNTHASE"/>
    <property type="match status" value="1"/>
</dbReference>
<evidence type="ECO:0000313" key="8">
    <source>
        <dbReference type="Proteomes" id="UP000054010"/>
    </source>
</evidence>
<dbReference type="SUPFAM" id="SSF48576">
    <property type="entry name" value="Terpenoid synthases"/>
    <property type="match status" value="1"/>
</dbReference>
<evidence type="ECO:0000256" key="4">
    <source>
        <dbReference type="ARBA" id="ARBA00022723"/>
    </source>
</evidence>
<evidence type="ECO:0000256" key="2">
    <source>
        <dbReference type="ARBA" id="ARBA00006706"/>
    </source>
</evidence>
<dbReference type="PANTHER" id="PTHR12001:SF69">
    <property type="entry name" value="ALL TRANS-POLYPRENYL-DIPHOSPHATE SYNTHASE PDSS1"/>
    <property type="match status" value="1"/>
</dbReference>
<evidence type="ECO:0000256" key="1">
    <source>
        <dbReference type="ARBA" id="ARBA00001946"/>
    </source>
</evidence>
<dbReference type="CDD" id="cd00867">
    <property type="entry name" value="Trans_IPPS"/>
    <property type="match status" value="1"/>
</dbReference>
<dbReference type="GO" id="GO:0004659">
    <property type="term" value="F:prenyltransferase activity"/>
    <property type="evidence" value="ECO:0007669"/>
    <property type="project" value="InterPro"/>
</dbReference>
<dbReference type="eggNOG" id="COG0142">
    <property type="taxonomic scope" value="Bacteria"/>
</dbReference>
<evidence type="ECO:0000256" key="5">
    <source>
        <dbReference type="ARBA" id="ARBA00022842"/>
    </source>
</evidence>
<comment type="similarity">
    <text evidence="2 6">Belongs to the FPP/GGPP synthase family.</text>
</comment>
<dbReference type="GO" id="GO:0008299">
    <property type="term" value="P:isoprenoid biosynthetic process"/>
    <property type="evidence" value="ECO:0007669"/>
    <property type="project" value="InterPro"/>
</dbReference>
<evidence type="ECO:0000313" key="7">
    <source>
        <dbReference type="EMBL" id="EFO79077.1"/>
    </source>
</evidence>
<keyword evidence="4" id="KW-0479">Metal-binding</keyword>
<protein>
    <submittedName>
        <fullName evidence="7">Polyprenyl synthetase</fullName>
    </submittedName>
</protein>
<gene>
    <name evidence="7" type="ORF">OSCT_3078</name>
</gene>
<organism evidence="7 8">
    <name type="scientific">Oscillochloris trichoides DG-6</name>
    <dbReference type="NCBI Taxonomy" id="765420"/>
    <lineage>
        <taxon>Bacteria</taxon>
        <taxon>Bacillati</taxon>
        <taxon>Chloroflexota</taxon>
        <taxon>Chloroflexia</taxon>
        <taxon>Chloroflexales</taxon>
        <taxon>Chloroflexineae</taxon>
        <taxon>Oscillochloridaceae</taxon>
        <taxon>Oscillochloris</taxon>
    </lineage>
</organism>
<keyword evidence="8" id="KW-1185">Reference proteome</keyword>
<evidence type="ECO:0000256" key="3">
    <source>
        <dbReference type="ARBA" id="ARBA00022679"/>
    </source>
</evidence>
<dbReference type="EMBL" id="ADVR01000131">
    <property type="protein sequence ID" value="EFO79077.1"/>
    <property type="molecule type" value="Genomic_DNA"/>
</dbReference>
<dbReference type="STRING" id="765420.OSCT_3078"/>
<dbReference type="HOGENOM" id="CLU_014015_2_0_0"/>
<dbReference type="Pfam" id="PF00348">
    <property type="entry name" value="polyprenyl_synt"/>
    <property type="match status" value="1"/>
</dbReference>
<comment type="cofactor">
    <cofactor evidence="1">
        <name>Mg(2+)</name>
        <dbReference type="ChEBI" id="CHEBI:18420"/>
    </cofactor>
</comment>
<dbReference type="AlphaFoldDB" id="E1IIC7"/>
<dbReference type="InterPro" id="IPR000092">
    <property type="entry name" value="Polyprenyl_synt"/>
</dbReference>
<dbReference type="Proteomes" id="UP000054010">
    <property type="component" value="Unassembled WGS sequence"/>
</dbReference>
<proteinExistence type="inferred from homology"/>
<accession>E1IIC7</accession>
<evidence type="ECO:0000256" key="6">
    <source>
        <dbReference type="RuleBase" id="RU004466"/>
    </source>
</evidence>
<dbReference type="InterPro" id="IPR008949">
    <property type="entry name" value="Isoprenoid_synthase_dom_sf"/>
</dbReference>
<comment type="caution">
    <text evidence="7">The sequence shown here is derived from an EMBL/GenBank/DDBJ whole genome shotgun (WGS) entry which is preliminary data.</text>
</comment>
<dbReference type="Gene3D" id="1.10.600.10">
    <property type="entry name" value="Farnesyl Diphosphate Synthase"/>
    <property type="match status" value="1"/>
</dbReference>
<keyword evidence="3 6" id="KW-0808">Transferase</keyword>
<keyword evidence="5" id="KW-0460">Magnesium</keyword>
<name>E1IIC7_9CHLR</name>
<dbReference type="GO" id="GO:0046872">
    <property type="term" value="F:metal ion binding"/>
    <property type="evidence" value="ECO:0007669"/>
    <property type="project" value="UniProtKB-KW"/>
</dbReference>